<organism evidence="2 3">
    <name type="scientific">Trichomalopsis sarcophagae</name>
    <dbReference type="NCBI Taxonomy" id="543379"/>
    <lineage>
        <taxon>Eukaryota</taxon>
        <taxon>Metazoa</taxon>
        <taxon>Ecdysozoa</taxon>
        <taxon>Arthropoda</taxon>
        <taxon>Hexapoda</taxon>
        <taxon>Insecta</taxon>
        <taxon>Pterygota</taxon>
        <taxon>Neoptera</taxon>
        <taxon>Endopterygota</taxon>
        <taxon>Hymenoptera</taxon>
        <taxon>Apocrita</taxon>
        <taxon>Proctotrupomorpha</taxon>
        <taxon>Chalcidoidea</taxon>
        <taxon>Pteromalidae</taxon>
        <taxon>Pteromalinae</taxon>
        <taxon>Trichomalopsis</taxon>
    </lineage>
</organism>
<name>A0A232F649_9HYME</name>
<dbReference type="EMBL" id="NNAY01000824">
    <property type="protein sequence ID" value="OXU26314.1"/>
    <property type="molecule type" value="Genomic_DNA"/>
</dbReference>
<reference evidence="2 3" key="1">
    <citation type="journal article" date="2017" name="Curr. Biol.">
        <title>The Evolution of Venom by Co-option of Single-Copy Genes.</title>
        <authorList>
            <person name="Martinson E.O."/>
            <person name="Mrinalini"/>
            <person name="Kelkar Y.D."/>
            <person name="Chang C.H."/>
            <person name="Werren J.H."/>
        </authorList>
    </citation>
    <scope>NUCLEOTIDE SEQUENCE [LARGE SCALE GENOMIC DNA]</scope>
    <source>
        <strain evidence="2 3">Alberta</strain>
        <tissue evidence="2">Whole body</tissue>
    </source>
</reference>
<feature type="compositionally biased region" description="Basic and acidic residues" evidence="1">
    <location>
        <begin position="45"/>
        <end position="54"/>
    </location>
</feature>
<evidence type="ECO:0000313" key="2">
    <source>
        <dbReference type="EMBL" id="OXU26314.1"/>
    </source>
</evidence>
<gene>
    <name evidence="2" type="ORF">TSAR_007757</name>
</gene>
<evidence type="ECO:0000256" key="1">
    <source>
        <dbReference type="SAM" id="MobiDB-lite"/>
    </source>
</evidence>
<evidence type="ECO:0000313" key="3">
    <source>
        <dbReference type="Proteomes" id="UP000215335"/>
    </source>
</evidence>
<dbReference type="AlphaFoldDB" id="A0A232F649"/>
<proteinExistence type="predicted"/>
<comment type="caution">
    <text evidence="2">The sequence shown here is derived from an EMBL/GenBank/DDBJ whole genome shotgun (WGS) entry which is preliminary data.</text>
</comment>
<protein>
    <submittedName>
        <fullName evidence="2">Uncharacterized protein</fullName>
    </submittedName>
</protein>
<sequence>MHIDERAVGARQNLHQDTTSDDKIKMMINDNASLTEQEPADTSDDTSKVDESSAESKDDAFVDIYRCFAFSSNQISILPQIMSLYRRSRFYESLIDRSARQKENEASFEDIYDGSCFLVAQVFLLICLVAPGVTEVLILISSPQPRGAVALQAFFRKPGPVFSNRDAACCLLRHRSAFSCFILISSVTSLAQQCVASAVSSVAVA</sequence>
<feature type="region of interest" description="Disordered" evidence="1">
    <location>
        <begin position="1"/>
        <end position="54"/>
    </location>
</feature>
<accession>A0A232F649</accession>
<keyword evidence="3" id="KW-1185">Reference proteome</keyword>
<dbReference type="Proteomes" id="UP000215335">
    <property type="component" value="Unassembled WGS sequence"/>
</dbReference>